<feature type="transmembrane region" description="Helical" evidence="7">
    <location>
        <begin position="12"/>
        <end position="30"/>
    </location>
</feature>
<protein>
    <recommendedName>
        <fullName evidence="8">Ammonium transporter AmtB-like domain-containing protein</fullName>
    </recommendedName>
</protein>
<feature type="transmembrane region" description="Helical" evidence="7">
    <location>
        <begin position="215"/>
        <end position="235"/>
    </location>
</feature>
<dbReference type="InterPro" id="IPR002229">
    <property type="entry name" value="RhesusRHD"/>
</dbReference>
<evidence type="ECO:0000256" key="7">
    <source>
        <dbReference type="SAM" id="Phobius"/>
    </source>
</evidence>
<dbReference type="Proteomes" id="UP000318571">
    <property type="component" value="Chromosome 2"/>
</dbReference>
<comment type="similarity">
    <text evidence="2">Belongs to the ammonium transporter (TC 2.A.49) family. Rh subfamily.</text>
</comment>
<feature type="transmembrane region" description="Helical" evidence="7">
    <location>
        <begin position="278"/>
        <end position="295"/>
    </location>
</feature>
<evidence type="ECO:0000256" key="6">
    <source>
        <dbReference type="SAM" id="MobiDB-lite"/>
    </source>
</evidence>
<keyword evidence="3 7" id="KW-0812">Transmembrane</keyword>
<feature type="transmembrane region" description="Helical" evidence="7">
    <location>
        <begin position="177"/>
        <end position="194"/>
    </location>
</feature>
<dbReference type="EMBL" id="VCGU01000005">
    <property type="protein sequence ID" value="TRY75066.1"/>
    <property type="molecule type" value="Genomic_DNA"/>
</dbReference>
<feature type="transmembrane region" description="Helical" evidence="7">
    <location>
        <begin position="401"/>
        <end position="425"/>
    </location>
</feature>
<accession>A0A553PBL0</accession>
<name>A0A553PBL0_TIGCA</name>
<keyword evidence="5 7" id="KW-0472">Membrane</keyword>
<evidence type="ECO:0000256" key="3">
    <source>
        <dbReference type="ARBA" id="ARBA00022692"/>
    </source>
</evidence>
<feature type="region of interest" description="Disordered" evidence="6">
    <location>
        <begin position="536"/>
        <end position="566"/>
    </location>
</feature>
<keyword evidence="4 7" id="KW-1133">Transmembrane helix</keyword>
<keyword evidence="10" id="KW-1185">Reference proteome</keyword>
<feature type="domain" description="Ammonium transporter AmtB-like" evidence="8">
    <location>
        <begin position="53"/>
        <end position="426"/>
    </location>
</feature>
<feature type="transmembrane region" description="Helical" evidence="7">
    <location>
        <begin position="339"/>
        <end position="356"/>
    </location>
</feature>
<dbReference type="PANTHER" id="PTHR11730">
    <property type="entry name" value="AMMONIUM TRANSPORTER"/>
    <property type="match status" value="1"/>
</dbReference>
<evidence type="ECO:0000256" key="4">
    <source>
        <dbReference type="ARBA" id="ARBA00022989"/>
    </source>
</evidence>
<dbReference type="Pfam" id="PF00909">
    <property type="entry name" value="Ammonium_transp"/>
    <property type="match status" value="1"/>
</dbReference>
<sequence length="566" mass="62027">MTVQNGSQKRFACLLSLFQIVIVLGFAFLAEYDPESAQPGTSETAKLSELDQQYPMAMDIQMMLFVGFGFLMTFLKHSGYSALVLTMTIIVTSVEWFILLLGLTRLNEQQTTFGIAWSDVVDGSLASATVLISFGAVIGKISPLQCLVMVILETPLYLANLHIGYSLLTALDAGGTIFIHAFGAYFGLGISFALRNQDVKASLHRQTSSVMSDHFSFLGTMILWVYWPSFNAYVLDGDEKQRAYINTYLSMCSSTITTLIASSICGEARRFTPSHVQNASLAGGVIVGAVANMMLTPFGALLAGGLAGLLSTFGYQVLQDKVLNLGIHDTCGVHNLHGLPGLFGGILSILLAGIATETKYREGLYDVFPPLVPYNTSFLELQSHNHSLQQGLGRTSWEQGLFQGVSLLVTLSIAIFGGVLTGYAMRFDIFNGNMSDQDLYDDELFFDIPEKDEYVQAFIKRSNSTGVFSPQILVNGKHPPPQIDLNIIRGQPDQYDNPAFTDLDEPSGRLPRSTRSSSESTVVTFVPLERGISDFNSRPNSSLGLTAKEENMNEWTREDRRNTTPC</sequence>
<dbReference type="PANTHER" id="PTHR11730:SF60">
    <property type="entry name" value="RH50, ISOFORM D"/>
    <property type="match status" value="1"/>
</dbReference>
<feature type="transmembrane region" description="Helical" evidence="7">
    <location>
        <begin position="247"/>
        <end position="266"/>
    </location>
</feature>
<dbReference type="Gene3D" id="1.10.3430.10">
    <property type="entry name" value="Ammonium transporter AmtB like domains"/>
    <property type="match status" value="1"/>
</dbReference>
<dbReference type="GO" id="GO:0005886">
    <property type="term" value="C:plasma membrane"/>
    <property type="evidence" value="ECO:0007669"/>
    <property type="project" value="InterPro"/>
</dbReference>
<dbReference type="SUPFAM" id="SSF111352">
    <property type="entry name" value="Ammonium transporter"/>
    <property type="match status" value="1"/>
</dbReference>
<evidence type="ECO:0000256" key="1">
    <source>
        <dbReference type="ARBA" id="ARBA00004141"/>
    </source>
</evidence>
<dbReference type="GO" id="GO:0097272">
    <property type="term" value="P:ammonium homeostasis"/>
    <property type="evidence" value="ECO:0007669"/>
    <property type="project" value="TreeGrafter"/>
</dbReference>
<reference evidence="9 10" key="1">
    <citation type="journal article" date="2018" name="Nat. Ecol. Evol.">
        <title>Genomic signatures of mitonuclear coevolution across populations of Tigriopus californicus.</title>
        <authorList>
            <person name="Barreto F.S."/>
            <person name="Watson E.T."/>
            <person name="Lima T.G."/>
            <person name="Willett C.S."/>
            <person name="Edmands S."/>
            <person name="Li W."/>
            <person name="Burton R.S."/>
        </authorList>
    </citation>
    <scope>NUCLEOTIDE SEQUENCE [LARGE SCALE GENOMIC DNA]</scope>
    <source>
        <strain evidence="9 10">San Diego</strain>
    </source>
</reference>
<evidence type="ECO:0000313" key="10">
    <source>
        <dbReference type="Proteomes" id="UP000318571"/>
    </source>
</evidence>
<evidence type="ECO:0000259" key="8">
    <source>
        <dbReference type="Pfam" id="PF00909"/>
    </source>
</evidence>
<comment type="caution">
    <text evidence="9">The sequence shown here is derived from an EMBL/GenBank/DDBJ whole genome shotgun (WGS) entry which is preliminary data.</text>
</comment>
<dbReference type="OMA" id="DNIYWEV"/>
<gene>
    <name evidence="9" type="ORF">TCAL_00627</name>
</gene>
<dbReference type="InterPro" id="IPR024041">
    <property type="entry name" value="NH4_transpt_AmtB-like_dom"/>
</dbReference>
<evidence type="ECO:0000256" key="2">
    <source>
        <dbReference type="ARBA" id="ARBA00011036"/>
    </source>
</evidence>
<proteinExistence type="inferred from homology"/>
<feature type="transmembrane region" description="Helical" evidence="7">
    <location>
        <begin position="82"/>
        <end position="103"/>
    </location>
</feature>
<comment type="subcellular location">
    <subcellularLocation>
        <location evidence="1">Membrane</location>
        <topology evidence="1">Multi-pass membrane protein</topology>
    </subcellularLocation>
</comment>
<dbReference type="OrthoDB" id="534912at2759"/>
<dbReference type="GO" id="GO:0008519">
    <property type="term" value="F:ammonium channel activity"/>
    <property type="evidence" value="ECO:0007669"/>
    <property type="project" value="InterPro"/>
</dbReference>
<feature type="region of interest" description="Disordered" evidence="6">
    <location>
        <begin position="500"/>
        <end position="521"/>
    </location>
</feature>
<dbReference type="InterPro" id="IPR029020">
    <property type="entry name" value="Ammonium/urea_transptr"/>
</dbReference>
<feature type="compositionally biased region" description="Basic and acidic residues" evidence="6">
    <location>
        <begin position="547"/>
        <end position="566"/>
    </location>
</feature>
<evidence type="ECO:0000256" key="5">
    <source>
        <dbReference type="ARBA" id="ARBA00023136"/>
    </source>
</evidence>
<organism evidence="9 10">
    <name type="scientific">Tigriopus californicus</name>
    <name type="common">Marine copepod</name>
    <dbReference type="NCBI Taxonomy" id="6832"/>
    <lineage>
        <taxon>Eukaryota</taxon>
        <taxon>Metazoa</taxon>
        <taxon>Ecdysozoa</taxon>
        <taxon>Arthropoda</taxon>
        <taxon>Crustacea</taxon>
        <taxon>Multicrustacea</taxon>
        <taxon>Hexanauplia</taxon>
        <taxon>Copepoda</taxon>
        <taxon>Harpacticoida</taxon>
        <taxon>Harpacticidae</taxon>
        <taxon>Tigriopus</taxon>
    </lineage>
</organism>
<dbReference type="AlphaFoldDB" id="A0A553PBL0"/>
<dbReference type="PRINTS" id="PR00342">
    <property type="entry name" value="RHESUSRHD"/>
</dbReference>
<evidence type="ECO:0000313" key="9">
    <source>
        <dbReference type="EMBL" id="TRY75066.1"/>
    </source>
</evidence>